<keyword evidence="2" id="KW-1185">Reference proteome</keyword>
<dbReference type="EMBL" id="SGPM01000048">
    <property type="protein sequence ID" value="THH31411.1"/>
    <property type="molecule type" value="Genomic_DNA"/>
</dbReference>
<protein>
    <recommendedName>
        <fullName evidence="3">F-box domain-containing protein</fullName>
    </recommendedName>
</protein>
<dbReference type="Proteomes" id="UP000308730">
    <property type="component" value="Unassembled WGS sequence"/>
</dbReference>
<proteinExistence type="predicted"/>
<sequence length="448" mass="51004">MPYELWKIIFLHVAADLPFIKARESAKMSAVCRFWRQIVVESSELWDVFALDLDRTMDERSILLMIRRSGLRHLHVYLTHQTPEMRRCSSTEHECARLRRFIHILSLCMGRVKTWQAELSCSSSAGDMMLNMQGAATSLKELTLLCPLFSRQDPRNRAEPAQIVFNLSPWIPRFQAPHLENLTLSVACFRITQTLSHFASIRSLTLVLGTENVARSLDGGLLLKTLAALPSLTYLKIDGSSVPIFDLSNSNFPAVVFEFPSLQYLCMDTVSKNLFTSLLTCVRFPALVRLDITNLYHFLTLYRIFTHLNTQANAPLLQTLRLCQFGPNVLCSIFPHLTFCRTLILHQAVTLDDPQLLMLSMPHGTETWFCPNVTSLELDRVPLITVHALRCLVRERKTQHANTPGQGPNALVDLKVFHTAPLGEVHKAWFRDNVPTFHWGVRRASIDV</sequence>
<evidence type="ECO:0000313" key="1">
    <source>
        <dbReference type="EMBL" id="THH31411.1"/>
    </source>
</evidence>
<comment type="caution">
    <text evidence="1">The sequence shown here is derived from an EMBL/GenBank/DDBJ whole genome shotgun (WGS) entry which is preliminary data.</text>
</comment>
<reference evidence="1 2" key="1">
    <citation type="submission" date="2019-02" db="EMBL/GenBank/DDBJ databases">
        <title>Genome sequencing of the rare red list fungi Antrodiella citrinella (Flaviporus citrinellus).</title>
        <authorList>
            <person name="Buettner E."/>
            <person name="Kellner H."/>
        </authorList>
    </citation>
    <scope>NUCLEOTIDE SEQUENCE [LARGE SCALE GENOMIC DNA]</scope>
    <source>
        <strain evidence="1 2">DSM 108506</strain>
    </source>
</reference>
<dbReference type="Gene3D" id="3.80.10.10">
    <property type="entry name" value="Ribonuclease Inhibitor"/>
    <property type="match status" value="1"/>
</dbReference>
<dbReference type="InterPro" id="IPR032675">
    <property type="entry name" value="LRR_dom_sf"/>
</dbReference>
<accession>A0A4S4N129</accession>
<gene>
    <name evidence="1" type="ORF">EUX98_g2784</name>
</gene>
<name>A0A4S4N129_9APHY</name>
<dbReference type="AlphaFoldDB" id="A0A4S4N129"/>
<dbReference type="OrthoDB" id="2269034at2759"/>
<evidence type="ECO:0000313" key="2">
    <source>
        <dbReference type="Proteomes" id="UP000308730"/>
    </source>
</evidence>
<evidence type="ECO:0008006" key="3">
    <source>
        <dbReference type="Google" id="ProtNLM"/>
    </source>
</evidence>
<organism evidence="1 2">
    <name type="scientific">Antrodiella citrinella</name>
    <dbReference type="NCBI Taxonomy" id="2447956"/>
    <lineage>
        <taxon>Eukaryota</taxon>
        <taxon>Fungi</taxon>
        <taxon>Dikarya</taxon>
        <taxon>Basidiomycota</taxon>
        <taxon>Agaricomycotina</taxon>
        <taxon>Agaricomycetes</taxon>
        <taxon>Polyporales</taxon>
        <taxon>Steccherinaceae</taxon>
        <taxon>Antrodiella</taxon>
    </lineage>
</organism>
<dbReference type="SUPFAM" id="SSF52058">
    <property type="entry name" value="L domain-like"/>
    <property type="match status" value="1"/>
</dbReference>